<dbReference type="GeneID" id="106123981"/>
<evidence type="ECO:0000256" key="1">
    <source>
        <dbReference type="ARBA" id="ARBA00007664"/>
    </source>
</evidence>
<dbReference type="SMART" id="SM00020">
    <property type="entry name" value="Tryp_SPc"/>
    <property type="match status" value="1"/>
</dbReference>
<evidence type="ECO:0000256" key="7">
    <source>
        <dbReference type="ARBA" id="ARBA00022825"/>
    </source>
</evidence>
<dbReference type="GO" id="GO:0006508">
    <property type="term" value="P:proteolysis"/>
    <property type="evidence" value="ECO:0007669"/>
    <property type="project" value="UniProtKB-KW"/>
</dbReference>
<protein>
    <recommendedName>
        <fullName evidence="10">limulus clotting factor C</fullName>
        <ecNumber evidence="10">3.4.21.84</ecNumber>
    </recommendedName>
</protein>
<feature type="domain" description="Peptidase S1" evidence="12">
    <location>
        <begin position="27"/>
        <end position="258"/>
    </location>
</feature>
<dbReference type="GO" id="GO:0042381">
    <property type="term" value="P:hemolymph coagulation"/>
    <property type="evidence" value="ECO:0007669"/>
    <property type="project" value="UniProtKB-KW"/>
</dbReference>
<dbReference type="PRINTS" id="PR00722">
    <property type="entry name" value="CHYMOTRYPSIN"/>
</dbReference>
<dbReference type="PANTHER" id="PTHR24276">
    <property type="entry name" value="POLYSERASE-RELATED"/>
    <property type="match status" value="1"/>
</dbReference>
<organism evidence="13">
    <name type="scientific">Papilio xuthus</name>
    <name type="common">Asian swallowtail butterfly</name>
    <dbReference type="NCBI Taxonomy" id="66420"/>
    <lineage>
        <taxon>Eukaryota</taxon>
        <taxon>Metazoa</taxon>
        <taxon>Ecdysozoa</taxon>
        <taxon>Arthropoda</taxon>
        <taxon>Hexapoda</taxon>
        <taxon>Insecta</taxon>
        <taxon>Pterygota</taxon>
        <taxon>Neoptera</taxon>
        <taxon>Endopterygota</taxon>
        <taxon>Lepidoptera</taxon>
        <taxon>Glossata</taxon>
        <taxon>Ditrysia</taxon>
        <taxon>Papilionoidea</taxon>
        <taxon>Papilionidae</taxon>
        <taxon>Papilioninae</taxon>
        <taxon>Papilio</taxon>
    </lineage>
</organism>
<dbReference type="InterPro" id="IPR009003">
    <property type="entry name" value="Peptidase_S1_PA"/>
</dbReference>
<dbReference type="InterPro" id="IPR001254">
    <property type="entry name" value="Trypsin_dom"/>
</dbReference>
<dbReference type="FunFam" id="2.40.10.10:FF:000120">
    <property type="entry name" value="Putative serine protease"/>
    <property type="match status" value="1"/>
</dbReference>
<gene>
    <name evidence="13" type="primary">LOC106123981</name>
</gene>
<dbReference type="InterPro" id="IPR001314">
    <property type="entry name" value="Peptidase_S1A"/>
</dbReference>
<evidence type="ECO:0000313" key="13">
    <source>
        <dbReference type="RefSeq" id="XP_013175868.1"/>
    </source>
</evidence>
<keyword evidence="8" id="KW-1015">Disulfide bond</keyword>
<feature type="signal peptide" evidence="11">
    <location>
        <begin position="1"/>
        <end position="19"/>
    </location>
</feature>
<dbReference type="PROSITE" id="PS50240">
    <property type="entry name" value="TRYPSIN_DOM"/>
    <property type="match status" value="1"/>
</dbReference>
<sequence length="258" mass="27991">MRVSFILLALGLSVVAVAASQRDNQRIVGGTETTITQYPFGAALLITYDGSTFWQNCGGTILNNRAILSAAHCFLNHVPNTWRIRVGSTFANSGGVVHGINTIIMHPNYNPQIEDNDICILRASSAFAFNNNVRAASIAGSNYNLADNQVVWAIGWGATALNEPSTEVLRHVQIWTINQTICRQRYATRGLSITDNMLCSGWLDVGGRDQCQRDSGGPLIHNNVVVGVCSWGLGCGHPNYPGVNARVSRYTSWIQANA</sequence>
<dbReference type="RefSeq" id="XP_013175868.1">
    <property type="nucleotide sequence ID" value="XM_013320414.1"/>
</dbReference>
<evidence type="ECO:0000256" key="6">
    <source>
        <dbReference type="ARBA" id="ARBA00022820"/>
    </source>
</evidence>
<evidence type="ECO:0000256" key="2">
    <source>
        <dbReference type="ARBA" id="ARBA00022659"/>
    </source>
</evidence>
<keyword evidence="7" id="KW-0720">Serine protease</keyword>
<dbReference type="Pfam" id="PF00089">
    <property type="entry name" value="Trypsin"/>
    <property type="match status" value="1"/>
</dbReference>
<keyword evidence="4 11" id="KW-0732">Signal</keyword>
<dbReference type="Proteomes" id="UP000694872">
    <property type="component" value="Unplaced"/>
</dbReference>
<comment type="catalytic activity">
    <reaction evidence="9">
        <text>Selective cleavage of 103-Arg-|-Ser-104 and 124-Ile-|-Ile-125 bonds in Limulus clotting factor B to form activated factor B. Cleavage of -Pro-Arg-|-Xaa- bonds in synthetic substrates.</text>
        <dbReference type="EC" id="3.4.21.84"/>
    </reaction>
</comment>
<evidence type="ECO:0000259" key="12">
    <source>
        <dbReference type="PROSITE" id="PS50240"/>
    </source>
</evidence>
<dbReference type="Gene3D" id="2.40.10.10">
    <property type="entry name" value="Trypsin-like serine proteases"/>
    <property type="match status" value="1"/>
</dbReference>
<evidence type="ECO:0000256" key="10">
    <source>
        <dbReference type="ARBA" id="ARBA00066707"/>
    </source>
</evidence>
<dbReference type="GO" id="GO:0004252">
    <property type="term" value="F:serine-type endopeptidase activity"/>
    <property type="evidence" value="ECO:0007669"/>
    <property type="project" value="InterPro"/>
</dbReference>
<evidence type="ECO:0000256" key="8">
    <source>
        <dbReference type="ARBA" id="ARBA00023157"/>
    </source>
</evidence>
<dbReference type="PROSITE" id="PS00134">
    <property type="entry name" value="TRYPSIN_HIS"/>
    <property type="match status" value="1"/>
</dbReference>
<dbReference type="KEGG" id="pxu:106123981"/>
<dbReference type="PANTHER" id="PTHR24276:SF91">
    <property type="entry name" value="AT26814P-RELATED"/>
    <property type="match status" value="1"/>
</dbReference>
<dbReference type="InterPro" id="IPR050430">
    <property type="entry name" value="Peptidase_S1"/>
</dbReference>
<dbReference type="SUPFAM" id="SSF50494">
    <property type="entry name" value="Trypsin-like serine proteases"/>
    <property type="match status" value="1"/>
</dbReference>
<evidence type="ECO:0000256" key="4">
    <source>
        <dbReference type="ARBA" id="ARBA00022729"/>
    </source>
</evidence>
<keyword evidence="3" id="KW-0645">Protease</keyword>
<keyword evidence="2" id="KW-0768">Sushi</keyword>
<reference evidence="13" key="1">
    <citation type="submission" date="2025-08" db="UniProtKB">
        <authorList>
            <consortium name="RefSeq"/>
        </authorList>
    </citation>
    <scope>IDENTIFICATION</scope>
</reference>
<dbReference type="InterPro" id="IPR018114">
    <property type="entry name" value="TRYPSIN_HIS"/>
</dbReference>
<dbReference type="AlphaFoldDB" id="A0AAJ6ZMZ1"/>
<dbReference type="InterPro" id="IPR043504">
    <property type="entry name" value="Peptidase_S1_PA_chymotrypsin"/>
</dbReference>
<evidence type="ECO:0000256" key="9">
    <source>
        <dbReference type="ARBA" id="ARBA00052079"/>
    </source>
</evidence>
<dbReference type="EC" id="3.4.21.84" evidence="10"/>
<comment type="similarity">
    <text evidence="1">Belongs to the peptidase S1 family.</text>
</comment>
<evidence type="ECO:0000256" key="11">
    <source>
        <dbReference type="SAM" id="SignalP"/>
    </source>
</evidence>
<accession>A0AAJ6ZMZ1</accession>
<keyword evidence="5" id="KW-0378">Hydrolase</keyword>
<name>A0AAJ6ZMZ1_PAPXU</name>
<evidence type="ECO:0000256" key="3">
    <source>
        <dbReference type="ARBA" id="ARBA00022670"/>
    </source>
</evidence>
<keyword evidence="6" id="KW-0353">Hemolymph clotting</keyword>
<proteinExistence type="inferred from homology"/>
<evidence type="ECO:0000256" key="5">
    <source>
        <dbReference type="ARBA" id="ARBA00022801"/>
    </source>
</evidence>
<dbReference type="CDD" id="cd00190">
    <property type="entry name" value="Tryp_SPc"/>
    <property type="match status" value="1"/>
</dbReference>
<feature type="chain" id="PRO_5042580440" description="limulus clotting factor C" evidence="11">
    <location>
        <begin position="20"/>
        <end position="258"/>
    </location>
</feature>